<evidence type="ECO:0000256" key="3">
    <source>
        <dbReference type="ARBA" id="ARBA00023295"/>
    </source>
</evidence>
<dbReference type="Pfam" id="PF04616">
    <property type="entry name" value="Glyco_hydro_43"/>
    <property type="match status" value="1"/>
</dbReference>
<dbReference type="SUPFAM" id="SSF75005">
    <property type="entry name" value="Arabinanase/levansucrase/invertase"/>
    <property type="match status" value="1"/>
</dbReference>
<protein>
    <submittedName>
        <fullName evidence="6">Family 43 glycosylhydrolase</fullName>
    </submittedName>
</protein>
<comment type="caution">
    <text evidence="6">The sequence shown here is derived from an EMBL/GenBank/DDBJ whole genome shotgun (WGS) entry which is preliminary data.</text>
</comment>
<feature type="active site" description="Proton acceptor" evidence="4">
    <location>
        <position position="37"/>
    </location>
</feature>
<organism evidence="6 7">
    <name type="scientific">Marseilla massiliensis</name>
    <dbReference type="NCBI Taxonomy" id="1841864"/>
    <lineage>
        <taxon>Bacteria</taxon>
        <taxon>Pseudomonadati</taxon>
        <taxon>Bacteroidota</taxon>
        <taxon>Bacteroidia</taxon>
        <taxon>Bacteroidales</taxon>
        <taxon>Prevotellaceae</taxon>
        <taxon>Marseilla</taxon>
    </lineage>
</organism>
<proteinExistence type="inferred from homology"/>
<accession>A0A938WP82</accession>
<evidence type="ECO:0000313" key="7">
    <source>
        <dbReference type="Proteomes" id="UP000764045"/>
    </source>
</evidence>
<evidence type="ECO:0000256" key="4">
    <source>
        <dbReference type="PIRSR" id="PIRSR606710-1"/>
    </source>
</evidence>
<dbReference type="Gene3D" id="2.115.10.20">
    <property type="entry name" value="Glycosyl hydrolase domain, family 43"/>
    <property type="match status" value="1"/>
</dbReference>
<dbReference type="CDD" id="cd09002">
    <property type="entry name" value="GH43_XYL-like"/>
    <property type="match status" value="1"/>
</dbReference>
<gene>
    <name evidence="6" type="ORF">H6B30_08655</name>
</gene>
<keyword evidence="7" id="KW-1185">Reference proteome</keyword>
<dbReference type="InterPro" id="IPR051795">
    <property type="entry name" value="Glycosyl_Hydrlase_43"/>
</dbReference>
<dbReference type="Proteomes" id="UP000764045">
    <property type="component" value="Unassembled WGS sequence"/>
</dbReference>
<dbReference type="InterPro" id="IPR023296">
    <property type="entry name" value="Glyco_hydro_beta-prop_sf"/>
</dbReference>
<dbReference type="AlphaFoldDB" id="A0A938WP82"/>
<comment type="similarity">
    <text evidence="1 5">Belongs to the glycosyl hydrolase 43 family.</text>
</comment>
<name>A0A938WP82_9BACT</name>
<reference evidence="6 7" key="1">
    <citation type="journal article" date="2021" name="Sci. Rep.">
        <title>The distribution of antibiotic resistance genes in chicken gut microbiota commensals.</title>
        <authorList>
            <person name="Juricova H."/>
            <person name="Matiasovicova J."/>
            <person name="Kubasova T."/>
            <person name="Cejkova D."/>
            <person name="Rychlik I."/>
        </authorList>
    </citation>
    <scope>NUCLEOTIDE SEQUENCE [LARGE SCALE GENOMIC DNA]</scope>
    <source>
        <strain evidence="6 7">An819</strain>
    </source>
</reference>
<keyword evidence="3 5" id="KW-0326">Glycosidase</keyword>
<evidence type="ECO:0000256" key="5">
    <source>
        <dbReference type="RuleBase" id="RU361187"/>
    </source>
</evidence>
<dbReference type="InterPro" id="IPR006710">
    <property type="entry name" value="Glyco_hydro_43"/>
</dbReference>
<sequence length="324" mass="36234">MKKLAIVFLLSVFMLPLRGSDSIGGFPRAILPGDFADPTIVRDGEDYYMTHSAFSYAPGLLVWHSRDLLSWEPVCRVPGSGYAPDLIKYDGKFYIYYPAHGTNYVTWATDIKGPWSKPIDLKVGDIAPGHVVDSLGNRYLHLSGGTMVELSRDGLSTIGERHKVYEGWQYPEDWEVECFCLESPKLTFQNGYFYMTSAEGGTAGPTTSHMAVSARSRSAVGPWENSPYNPVVHTYSASERWWSKGHASIIDDVNGNWWIVYHAYQKGLHTLGRSTLIEPIEWTADGWFRTKPSAKPISRNQPVVFSTPSDTFKALFSIPDSCIS</sequence>
<evidence type="ECO:0000256" key="1">
    <source>
        <dbReference type="ARBA" id="ARBA00009865"/>
    </source>
</evidence>
<evidence type="ECO:0000313" key="6">
    <source>
        <dbReference type="EMBL" id="MBM6661814.1"/>
    </source>
</evidence>
<dbReference type="EMBL" id="JACJJL010000012">
    <property type="protein sequence ID" value="MBM6661814.1"/>
    <property type="molecule type" value="Genomic_DNA"/>
</dbReference>
<keyword evidence="2 5" id="KW-0378">Hydrolase</keyword>
<evidence type="ECO:0000256" key="2">
    <source>
        <dbReference type="ARBA" id="ARBA00022801"/>
    </source>
</evidence>
<dbReference type="PANTHER" id="PTHR42812">
    <property type="entry name" value="BETA-XYLOSIDASE"/>
    <property type="match status" value="1"/>
</dbReference>
<dbReference type="GO" id="GO:0004553">
    <property type="term" value="F:hydrolase activity, hydrolyzing O-glycosyl compounds"/>
    <property type="evidence" value="ECO:0007669"/>
    <property type="project" value="InterPro"/>
</dbReference>
<dbReference type="PANTHER" id="PTHR42812:SF2">
    <property type="entry name" value="XYLOSIDASE_ARABINOSIDASE"/>
    <property type="match status" value="1"/>
</dbReference>
<dbReference type="GO" id="GO:0005975">
    <property type="term" value="P:carbohydrate metabolic process"/>
    <property type="evidence" value="ECO:0007669"/>
    <property type="project" value="InterPro"/>
</dbReference>
<feature type="active site" description="Proton donor" evidence="4">
    <location>
        <position position="182"/>
    </location>
</feature>